<dbReference type="CTD" id="10846"/>
<feature type="binding site" evidence="6">
    <location>
        <position position="687"/>
    </location>
    <ligand>
        <name>AMP</name>
        <dbReference type="ChEBI" id="CHEBI:456215"/>
    </ligand>
</feature>
<feature type="binding site" evidence="7">
    <location>
        <position position="651"/>
    </location>
    <ligand>
        <name>Zn(2+)</name>
        <dbReference type="ChEBI" id="CHEBI:29105"/>
        <label>1</label>
    </ligand>
</feature>
<dbReference type="FunFam" id="3.30.450.40:FF:000067">
    <property type="entry name" value="Phosphodiesterase"/>
    <property type="match status" value="1"/>
</dbReference>
<organism evidence="11 12">
    <name type="scientific">Acanthaster planci</name>
    <name type="common">Crown-of-thorns starfish</name>
    <dbReference type="NCBI Taxonomy" id="133434"/>
    <lineage>
        <taxon>Eukaryota</taxon>
        <taxon>Metazoa</taxon>
        <taxon>Echinodermata</taxon>
        <taxon>Eleutherozoa</taxon>
        <taxon>Asterozoa</taxon>
        <taxon>Asteroidea</taxon>
        <taxon>Valvatacea</taxon>
        <taxon>Valvatida</taxon>
        <taxon>Acanthasteridae</taxon>
        <taxon>Acanthaster</taxon>
    </lineage>
</organism>
<reference evidence="12" key="1">
    <citation type="submission" date="2025-08" db="UniProtKB">
        <authorList>
            <consortium name="RefSeq"/>
        </authorList>
    </citation>
    <scope>IDENTIFICATION</scope>
</reference>
<evidence type="ECO:0000256" key="7">
    <source>
        <dbReference type="PIRSR" id="PIRSR623088-3"/>
    </source>
</evidence>
<comment type="similarity">
    <text evidence="1 8">Belongs to the cyclic nucleotide phosphodiesterase family.</text>
</comment>
<feature type="binding site" evidence="7">
    <location>
        <position position="687"/>
    </location>
    <ligand>
        <name>Zn(2+)</name>
        <dbReference type="ChEBI" id="CHEBI:29105"/>
        <label>1</label>
    </ligand>
</feature>
<evidence type="ECO:0000313" key="12">
    <source>
        <dbReference type="RefSeq" id="XP_022097024.1"/>
    </source>
</evidence>
<feature type="compositionally biased region" description="Basic and acidic residues" evidence="9">
    <location>
        <begin position="896"/>
        <end position="921"/>
    </location>
</feature>
<dbReference type="GO" id="GO:0007165">
    <property type="term" value="P:signal transduction"/>
    <property type="evidence" value="ECO:0007669"/>
    <property type="project" value="InterPro"/>
</dbReference>
<evidence type="ECO:0000256" key="3">
    <source>
        <dbReference type="ARBA" id="ARBA00022723"/>
    </source>
</evidence>
<dbReference type="Pfam" id="PF00233">
    <property type="entry name" value="PDEase_I"/>
    <property type="match status" value="1"/>
</dbReference>
<dbReference type="InterPro" id="IPR036971">
    <property type="entry name" value="PDEase_catalytic_dom_sf"/>
</dbReference>
<feature type="binding site" evidence="6">
    <location>
        <position position="797"/>
    </location>
    <ligand>
        <name>AMP</name>
        <dbReference type="ChEBI" id="CHEBI:456215"/>
    </ligand>
</feature>
<dbReference type="CDD" id="cd00077">
    <property type="entry name" value="HDc"/>
    <property type="match status" value="1"/>
</dbReference>
<keyword evidence="4 8" id="KW-0378">Hydrolase</keyword>
<evidence type="ECO:0000259" key="10">
    <source>
        <dbReference type="PROSITE" id="PS51845"/>
    </source>
</evidence>
<name>A0A8B7YUP7_ACAPL</name>
<sequence>MYQQSAPMNRQRMSGPSKQTASRRLPPLPAHKRSPAPTSPHAPSKGHSVYLGPSPPSHRMEGKYAHIQGHYGYGIARSNHDRMIVTGQSSTLSNGIGRHRGILSHPSFSESVDIMPDHILQEQVRSYLNENPAFLEDYVLSHVDYDILERWTGQVRAQKHKVTYSRSRSMSRENSGKSGSSQGTGPPSPKPQHWKKGVTLHDRKKLVHELTQDLQHYASRVRILQEMAKCVASQIQADGFTLYLVTERGTELYEYNADHKGEEPGITWPIGKGKSLAGYVAHTLHTVNTTEIHTADYPEGVVADGVTASTVLALPVLQANEDLVGVLEFYRDTDQGHASFTDEAQETASAFLVWGSIAVHYAQMCVSMSKQRKLNDFLLTVTKSIFQDIISMDTVIMKIMNFAQKLVSADRASLFLVDNKTRELYARIFDVGNGVGMQVVENEQKEIRFSMDKGVAGYVASTGQVLNIPDAYLDERFNRDVDQQTGYVTKTILCMPIYNRGNVIGVVQMVNKKQGYFTKVDEQAFETFAVFCGLALHHAKLYDKIHRSEQKHKVALEVLSYHSQCYEEDLENLKKVALPDPMPQLARYDFSPWGLDEEAKPLYVLCMFQDMFTLNGNDDDNSQSFDYEDLCRFILTVRKNYRKVPYHNWTHAFSVAHSVYTIIKTCQEEVFTPVECLALFVACLCHDLDHRGKNNSFMVNNATPLAAVYSTSTMEHHHFNMTITILQNDGHNIFKHLTSDEYKQVLSDIRHAILATDLALFFGNKAKLKAIVEAGQFSWENQEHRSFVRALTMTACDLAANTKPWLIQQQTVKVIFDEFYQQGDEEKAQGRNPIPMMDRSKSHELPTNQVSFIVGICLPCYDLLSQLVPNAKPMYDGAARNLQNWSAIVAKQKAEEEEKLKQEENAKHEDKRQDGDQREPDTPASTTENKDTTKTATTAKNHTASTEQPKQPDPSKDNQGRRRTANDTKQRLTGNDGKEAVIKATNKDGEKLEQTQVQNQDAKGTSSRSSIKAKKSVDPDHQAEQ</sequence>
<dbReference type="InterPro" id="IPR003018">
    <property type="entry name" value="GAF"/>
</dbReference>
<dbReference type="OrthoDB" id="295473at2759"/>
<evidence type="ECO:0000256" key="8">
    <source>
        <dbReference type="RuleBase" id="RU363067"/>
    </source>
</evidence>
<feature type="binding site" evidence="7">
    <location>
        <position position="686"/>
    </location>
    <ligand>
        <name>Zn(2+)</name>
        <dbReference type="ChEBI" id="CHEBI:29105"/>
        <label>1</label>
    </ligand>
</feature>
<dbReference type="SMART" id="SM00065">
    <property type="entry name" value="GAF"/>
    <property type="match status" value="2"/>
</dbReference>
<dbReference type="InterPro" id="IPR003607">
    <property type="entry name" value="HD/PDEase_dom"/>
</dbReference>
<feature type="compositionally biased region" description="Polar residues" evidence="9">
    <location>
        <begin position="994"/>
        <end position="1010"/>
    </location>
</feature>
<protein>
    <recommendedName>
        <fullName evidence="8">Phosphodiesterase</fullName>
        <ecNumber evidence="8">3.1.4.-</ecNumber>
    </recommendedName>
</protein>
<keyword evidence="3 7" id="KW-0479">Metal-binding</keyword>
<comment type="cofactor">
    <cofactor evidence="8">
        <name>a divalent metal cation</name>
        <dbReference type="ChEBI" id="CHEBI:60240"/>
    </cofactor>
    <text evidence="8">Binds 2 divalent metal cations per subunit. Site 1 may preferentially bind zinc ions, while site 2 has a preference for magnesium and/or manganese ions.</text>
</comment>
<keyword evidence="11" id="KW-1185">Reference proteome</keyword>
<dbReference type="PROSITE" id="PS51845">
    <property type="entry name" value="PDEASE_I_2"/>
    <property type="match status" value="1"/>
</dbReference>
<feature type="binding site" evidence="6">
    <location>
        <position position="849"/>
    </location>
    <ligand>
        <name>AMP</name>
        <dbReference type="ChEBI" id="CHEBI:456215"/>
    </ligand>
</feature>
<dbReference type="PROSITE" id="PS00126">
    <property type="entry name" value="PDEASE_I_1"/>
    <property type="match status" value="1"/>
</dbReference>
<dbReference type="InterPro" id="IPR002073">
    <property type="entry name" value="PDEase_catalytic_dom"/>
</dbReference>
<evidence type="ECO:0000256" key="2">
    <source>
        <dbReference type="ARBA" id="ARBA00022535"/>
    </source>
</evidence>
<dbReference type="SUPFAM" id="SSF55781">
    <property type="entry name" value="GAF domain-like"/>
    <property type="match status" value="2"/>
</dbReference>
<accession>A0A8B7YUP7</accession>
<dbReference type="GO" id="GO:0004114">
    <property type="term" value="F:3',5'-cyclic-nucleotide phosphodiesterase activity"/>
    <property type="evidence" value="ECO:0007669"/>
    <property type="project" value="InterPro"/>
</dbReference>
<dbReference type="FunFam" id="1.10.1300.10:FF:000003">
    <property type="entry name" value="Phosphodiesterase"/>
    <property type="match status" value="1"/>
</dbReference>
<dbReference type="SUPFAM" id="SSF109604">
    <property type="entry name" value="HD-domain/PDEase-like"/>
    <property type="match status" value="1"/>
</dbReference>
<dbReference type="Gene3D" id="1.10.1300.10">
    <property type="entry name" value="3'5'-cyclic nucleotide phosphodiesterase, catalytic domain"/>
    <property type="match status" value="1"/>
</dbReference>
<dbReference type="GO" id="GO:0046872">
    <property type="term" value="F:metal ion binding"/>
    <property type="evidence" value="ECO:0007669"/>
    <property type="project" value="UniProtKB-KW"/>
</dbReference>
<feature type="active site" description="Proton donor" evidence="5">
    <location>
        <position position="647"/>
    </location>
</feature>
<evidence type="ECO:0000256" key="5">
    <source>
        <dbReference type="PIRSR" id="PIRSR623088-1"/>
    </source>
</evidence>
<dbReference type="PANTHER" id="PTHR11347">
    <property type="entry name" value="CYCLIC NUCLEOTIDE PHOSPHODIESTERASE"/>
    <property type="match status" value="1"/>
</dbReference>
<dbReference type="EC" id="3.1.4.-" evidence="8"/>
<evidence type="ECO:0000256" key="6">
    <source>
        <dbReference type="PIRSR" id="PIRSR623088-2"/>
    </source>
</evidence>
<feature type="compositionally biased region" description="Polar residues" evidence="9">
    <location>
        <begin position="1"/>
        <end position="22"/>
    </location>
</feature>
<evidence type="ECO:0000313" key="11">
    <source>
        <dbReference type="Proteomes" id="UP000694845"/>
    </source>
</evidence>
<feature type="region of interest" description="Disordered" evidence="9">
    <location>
        <begin position="159"/>
        <end position="196"/>
    </location>
</feature>
<keyword evidence="2" id="KW-0140">cGMP</keyword>
<dbReference type="Gene3D" id="3.30.450.40">
    <property type="match status" value="2"/>
</dbReference>
<feature type="compositionally biased region" description="Low complexity" evidence="9">
    <location>
        <begin position="934"/>
        <end position="946"/>
    </location>
</feature>
<dbReference type="Proteomes" id="UP000694845">
    <property type="component" value="Unplaced"/>
</dbReference>
<feature type="compositionally biased region" description="Low complexity" evidence="9">
    <location>
        <begin position="176"/>
        <end position="185"/>
    </location>
</feature>
<dbReference type="RefSeq" id="XP_022097024.1">
    <property type="nucleotide sequence ID" value="XM_022241332.1"/>
</dbReference>
<feature type="binding site" evidence="7">
    <location>
        <position position="687"/>
    </location>
    <ligand>
        <name>Zn(2+)</name>
        <dbReference type="ChEBI" id="CHEBI:29105"/>
        <label>2</label>
    </ligand>
</feature>
<feature type="binding site" evidence="6">
    <location>
        <begin position="647"/>
        <end position="651"/>
    </location>
    <ligand>
        <name>AMP</name>
        <dbReference type="ChEBI" id="CHEBI:456215"/>
    </ligand>
</feature>
<evidence type="ECO:0000256" key="1">
    <source>
        <dbReference type="ARBA" id="ARBA00007648"/>
    </source>
</evidence>
<feature type="compositionally biased region" description="Basic and acidic residues" evidence="9">
    <location>
        <begin position="953"/>
        <end position="993"/>
    </location>
</feature>
<feature type="region of interest" description="Disordered" evidence="9">
    <location>
        <begin position="1"/>
        <end position="61"/>
    </location>
</feature>
<dbReference type="SMART" id="SM00471">
    <property type="entry name" value="HDc"/>
    <property type="match status" value="1"/>
</dbReference>
<dbReference type="InterPro" id="IPR023174">
    <property type="entry name" value="PDEase_CS"/>
</dbReference>
<dbReference type="Pfam" id="PF01590">
    <property type="entry name" value="GAF"/>
    <property type="match status" value="2"/>
</dbReference>
<evidence type="ECO:0000256" key="9">
    <source>
        <dbReference type="SAM" id="MobiDB-lite"/>
    </source>
</evidence>
<proteinExistence type="inferred from homology"/>
<dbReference type="PRINTS" id="PR00387">
    <property type="entry name" value="PDIESTERASE1"/>
</dbReference>
<dbReference type="InterPro" id="IPR023088">
    <property type="entry name" value="PDEase"/>
</dbReference>
<dbReference type="GeneID" id="110982709"/>
<dbReference type="InterPro" id="IPR029016">
    <property type="entry name" value="GAF-like_dom_sf"/>
</dbReference>
<evidence type="ECO:0000256" key="4">
    <source>
        <dbReference type="ARBA" id="ARBA00022801"/>
    </source>
</evidence>
<feature type="domain" description="PDEase" evidence="10">
    <location>
        <begin position="566"/>
        <end position="892"/>
    </location>
</feature>
<feature type="region of interest" description="Disordered" evidence="9">
    <location>
        <begin position="896"/>
        <end position="1025"/>
    </location>
</feature>
<dbReference type="AlphaFoldDB" id="A0A8B7YUP7"/>
<gene>
    <name evidence="12" type="primary">LOC110982709</name>
</gene>
<feature type="binding site" evidence="7">
    <location>
        <position position="797"/>
    </location>
    <ligand>
        <name>Zn(2+)</name>
        <dbReference type="ChEBI" id="CHEBI:29105"/>
        <label>1</label>
    </ligand>
</feature>
<feature type="compositionally biased region" description="Basic and acidic residues" evidence="9">
    <location>
        <begin position="1015"/>
        <end position="1025"/>
    </location>
</feature>